<evidence type="ECO:0000256" key="1">
    <source>
        <dbReference type="SAM" id="MobiDB-lite"/>
    </source>
</evidence>
<gene>
    <name evidence="2" type="ORF">MARPO_0074s0070</name>
</gene>
<feature type="compositionally biased region" description="Low complexity" evidence="1">
    <location>
        <begin position="115"/>
        <end position="127"/>
    </location>
</feature>
<sequence>MDSWCLLLARPLFAQLNKSHFSQSRVTWFSSFRVRSELWMSKKKKKMLSSSSDADSRHLYLSIYLSVYLENRILPRMYLIMNMGLRIHAKLRTFTSRNIVSAYVDVDGRTKIPRSSRLNLDRSSSQSVREDHPRTMSAHQQHRPNERNCDRHNRFLLSVVVLPLRISLHCTAFSFLLRTPFSTFSSSSVSCSPSGRQTSAQGHQRELASASSLCSALLCPTPSSSQRCS</sequence>
<protein>
    <submittedName>
        <fullName evidence="2">Uncharacterized protein</fullName>
    </submittedName>
</protein>
<evidence type="ECO:0000313" key="3">
    <source>
        <dbReference type="Proteomes" id="UP000244005"/>
    </source>
</evidence>
<organism evidence="2 3">
    <name type="scientific">Marchantia polymorpha</name>
    <name type="common">Common liverwort</name>
    <name type="synonym">Marchantia aquatica</name>
    <dbReference type="NCBI Taxonomy" id="3197"/>
    <lineage>
        <taxon>Eukaryota</taxon>
        <taxon>Viridiplantae</taxon>
        <taxon>Streptophyta</taxon>
        <taxon>Embryophyta</taxon>
        <taxon>Marchantiophyta</taxon>
        <taxon>Marchantiopsida</taxon>
        <taxon>Marchantiidae</taxon>
        <taxon>Marchantiales</taxon>
        <taxon>Marchantiaceae</taxon>
        <taxon>Marchantia</taxon>
    </lineage>
</organism>
<dbReference type="AlphaFoldDB" id="A0A2R6WML6"/>
<proteinExistence type="predicted"/>
<evidence type="ECO:0000313" key="2">
    <source>
        <dbReference type="EMBL" id="PTQ35095.1"/>
    </source>
</evidence>
<accession>A0A2R6WML6</accession>
<dbReference type="Gramene" id="Mp7g03260.1">
    <property type="protein sequence ID" value="Mp7g03260.1.cds1"/>
    <property type="gene ID" value="Mp7g03260"/>
</dbReference>
<name>A0A2R6WML6_MARPO</name>
<dbReference type="EMBL" id="KZ772746">
    <property type="protein sequence ID" value="PTQ35095.1"/>
    <property type="molecule type" value="Genomic_DNA"/>
</dbReference>
<feature type="region of interest" description="Disordered" evidence="1">
    <location>
        <begin position="115"/>
        <end position="147"/>
    </location>
</feature>
<keyword evidence="3" id="KW-1185">Reference proteome</keyword>
<dbReference type="Proteomes" id="UP000244005">
    <property type="component" value="Unassembled WGS sequence"/>
</dbReference>
<reference evidence="3" key="1">
    <citation type="journal article" date="2017" name="Cell">
        <title>Insights into land plant evolution garnered from the Marchantia polymorpha genome.</title>
        <authorList>
            <person name="Bowman J.L."/>
            <person name="Kohchi T."/>
            <person name="Yamato K.T."/>
            <person name="Jenkins J."/>
            <person name="Shu S."/>
            <person name="Ishizaki K."/>
            <person name="Yamaoka S."/>
            <person name="Nishihama R."/>
            <person name="Nakamura Y."/>
            <person name="Berger F."/>
            <person name="Adam C."/>
            <person name="Aki S.S."/>
            <person name="Althoff F."/>
            <person name="Araki T."/>
            <person name="Arteaga-Vazquez M.A."/>
            <person name="Balasubrmanian S."/>
            <person name="Barry K."/>
            <person name="Bauer D."/>
            <person name="Boehm C.R."/>
            <person name="Briginshaw L."/>
            <person name="Caballero-Perez J."/>
            <person name="Catarino B."/>
            <person name="Chen F."/>
            <person name="Chiyoda S."/>
            <person name="Chovatia M."/>
            <person name="Davies K.M."/>
            <person name="Delmans M."/>
            <person name="Demura T."/>
            <person name="Dierschke T."/>
            <person name="Dolan L."/>
            <person name="Dorantes-Acosta A.E."/>
            <person name="Eklund D.M."/>
            <person name="Florent S.N."/>
            <person name="Flores-Sandoval E."/>
            <person name="Fujiyama A."/>
            <person name="Fukuzawa H."/>
            <person name="Galik B."/>
            <person name="Grimanelli D."/>
            <person name="Grimwood J."/>
            <person name="Grossniklaus U."/>
            <person name="Hamada T."/>
            <person name="Haseloff J."/>
            <person name="Hetherington A.J."/>
            <person name="Higo A."/>
            <person name="Hirakawa Y."/>
            <person name="Hundley H.N."/>
            <person name="Ikeda Y."/>
            <person name="Inoue K."/>
            <person name="Inoue S.I."/>
            <person name="Ishida S."/>
            <person name="Jia Q."/>
            <person name="Kakita M."/>
            <person name="Kanazawa T."/>
            <person name="Kawai Y."/>
            <person name="Kawashima T."/>
            <person name="Kennedy M."/>
            <person name="Kinose K."/>
            <person name="Kinoshita T."/>
            <person name="Kohara Y."/>
            <person name="Koide E."/>
            <person name="Komatsu K."/>
            <person name="Kopischke S."/>
            <person name="Kubo M."/>
            <person name="Kyozuka J."/>
            <person name="Lagercrantz U."/>
            <person name="Lin S.S."/>
            <person name="Lindquist E."/>
            <person name="Lipzen A.M."/>
            <person name="Lu C.W."/>
            <person name="De Luna E."/>
            <person name="Martienssen R.A."/>
            <person name="Minamino N."/>
            <person name="Mizutani M."/>
            <person name="Mizutani M."/>
            <person name="Mochizuki N."/>
            <person name="Monte I."/>
            <person name="Mosher R."/>
            <person name="Nagasaki H."/>
            <person name="Nakagami H."/>
            <person name="Naramoto S."/>
            <person name="Nishitani K."/>
            <person name="Ohtani M."/>
            <person name="Okamoto T."/>
            <person name="Okumura M."/>
            <person name="Phillips J."/>
            <person name="Pollak B."/>
            <person name="Reinders A."/>
            <person name="Rovekamp M."/>
            <person name="Sano R."/>
            <person name="Sawa S."/>
            <person name="Schmid M.W."/>
            <person name="Shirakawa M."/>
            <person name="Solano R."/>
            <person name="Spunde A."/>
            <person name="Suetsugu N."/>
            <person name="Sugano S."/>
            <person name="Sugiyama A."/>
            <person name="Sun R."/>
            <person name="Suzuki Y."/>
            <person name="Takenaka M."/>
            <person name="Takezawa D."/>
            <person name="Tomogane H."/>
            <person name="Tsuzuki M."/>
            <person name="Ueda T."/>
            <person name="Umeda M."/>
            <person name="Ward J.M."/>
            <person name="Watanabe Y."/>
            <person name="Yazaki K."/>
            <person name="Yokoyama R."/>
            <person name="Yoshitake Y."/>
            <person name="Yotsui I."/>
            <person name="Zachgo S."/>
            <person name="Schmutz J."/>
        </authorList>
    </citation>
    <scope>NUCLEOTIDE SEQUENCE [LARGE SCALE GENOMIC DNA]</scope>
    <source>
        <strain evidence="3">Tak-1</strain>
    </source>
</reference>